<dbReference type="InterPro" id="IPR029058">
    <property type="entry name" value="AB_hydrolase_fold"/>
</dbReference>
<keyword evidence="1" id="KW-0732">Signal</keyword>
<sequence>MLNKLAKRLLQMSVVVLVTSLTLTTIVMKPVNAQLETQDSVSTPSTSTSNELTRIQESSGIEVILPASYSNKNTYPALIILPYTGGTPADTFDREFAEQYAAHTENPFIILLPAVRGSEDDYALPGAFTATIERYENLIKNNLEVLMPKYNIDPSGVVLGGYSLGGDLSWALNVRNPSRFRGAIVIGSKSTYPGASNMSQLAANGSRFFMIMGEQDENLRAMRLAIEELAKYDVNHRFEIIPSADHYDIFQQYTPRKMLTQSIDYVLFKKD</sequence>
<evidence type="ECO:0000256" key="1">
    <source>
        <dbReference type="ARBA" id="ARBA00022729"/>
    </source>
</evidence>
<evidence type="ECO:0000256" key="2">
    <source>
        <dbReference type="ARBA" id="ARBA00022801"/>
    </source>
</evidence>
<dbReference type="InterPro" id="IPR000801">
    <property type="entry name" value="Esterase-like"/>
</dbReference>
<organism evidence="3">
    <name type="scientific">Symploca sp. SIO1C4</name>
    <dbReference type="NCBI Taxonomy" id="2607765"/>
    <lineage>
        <taxon>Bacteria</taxon>
        <taxon>Bacillati</taxon>
        <taxon>Cyanobacteriota</taxon>
        <taxon>Cyanophyceae</taxon>
        <taxon>Coleofasciculales</taxon>
        <taxon>Coleofasciculaceae</taxon>
        <taxon>Symploca</taxon>
    </lineage>
</organism>
<keyword evidence="2" id="KW-0378">Hydrolase</keyword>
<dbReference type="SUPFAM" id="SSF53474">
    <property type="entry name" value="alpha/beta-Hydrolases"/>
    <property type="match status" value="1"/>
</dbReference>
<reference evidence="3" key="1">
    <citation type="submission" date="2019-11" db="EMBL/GenBank/DDBJ databases">
        <title>Genomic insights into an expanded diversity of filamentous marine cyanobacteria reveals the extraordinary biosynthetic potential of Moorea and Okeania.</title>
        <authorList>
            <person name="Ferreira Leao T."/>
            <person name="Wang M."/>
            <person name="Moss N."/>
            <person name="Da Silva R."/>
            <person name="Sanders J."/>
            <person name="Nurk S."/>
            <person name="Gurevich A."/>
            <person name="Humphrey G."/>
            <person name="Reher R."/>
            <person name="Zhu Q."/>
            <person name="Belda-Ferre P."/>
            <person name="Glukhov E."/>
            <person name="Rex R."/>
            <person name="Dorrestein P.C."/>
            <person name="Knight R."/>
            <person name="Pevzner P."/>
            <person name="Gerwick W.H."/>
            <person name="Gerwick L."/>
        </authorList>
    </citation>
    <scope>NUCLEOTIDE SEQUENCE</scope>
    <source>
        <strain evidence="3">SIO1C4</strain>
    </source>
</reference>
<dbReference type="PANTHER" id="PTHR43037">
    <property type="entry name" value="UNNAMED PRODUCT-RELATED"/>
    <property type="match status" value="1"/>
</dbReference>
<evidence type="ECO:0000313" key="3">
    <source>
        <dbReference type="EMBL" id="NER26418.1"/>
    </source>
</evidence>
<evidence type="ECO:0008006" key="4">
    <source>
        <dbReference type="Google" id="ProtNLM"/>
    </source>
</evidence>
<dbReference type="InterPro" id="IPR050955">
    <property type="entry name" value="Plant_Biomass_Hydrol_Est"/>
</dbReference>
<name>A0A6B3NB76_9CYAN</name>
<proteinExistence type="predicted"/>
<dbReference type="AlphaFoldDB" id="A0A6B3NB76"/>
<gene>
    <name evidence="3" type="ORF">F6J89_02025</name>
</gene>
<dbReference type="EMBL" id="JAAHFQ010000029">
    <property type="protein sequence ID" value="NER26418.1"/>
    <property type="molecule type" value="Genomic_DNA"/>
</dbReference>
<dbReference type="Gene3D" id="3.40.50.1820">
    <property type="entry name" value="alpha/beta hydrolase"/>
    <property type="match status" value="1"/>
</dbReference>
<protein>
    <recommendedName>
        <fullName evidence="4">Phospholipase/carboxylesterase/thioesterase domain-containing protein</fullName>
    </recommendedName>
</protein>
<dbReference type="PANTHER" id="PTHR43037:SF5">
    <property type="entry name" value="FERULOYL ESTERASE"/>
    <property type="match status" value="1"/>
</dbReference>
<dbReference type="Pfam" id="PF00756">
    <property type="entry name" value="Esterase"/>
    <property type="match status" value="1"/>
</dbReference>
<dbReference type="GO" id="GO:0016787">
    <property type="term" value="F:hydrolase activity"/>
    <property type="evidence" value="ECO:0007669"/>
    <property type="project" value="UniProtKB-KW"/>
</dbReference>
<accession>A0A6B3NB76</accession>
<comment type="caution">
    <text evidence="3">The sequence shown here is derived from an EMBL/GenBank/DDBJ whole genome shotgun (WGS) entry which is preliminary data.</text>
</comment>